<feature type="region of interest" description="Disordered" evidence="7">
    <location>
        <begin position="205"/>
        <end position="230"/>
    </location>
</feature>
<sequence length="273" mass="31042">MGKEHGEWSPEYSSGKGLEMETVESADQMADSEEAKGETIEQEETTNREEERNKTYKCQYCDRMFTSSQALGGHQNGHRRERDAAKRAEHEAELYNMHATTASTGSFLHPNPALTTIHTTRTQFQPLLPSPFRSMMPRPAQPSYYQHYQHHLAPYNYNNNGTEAMWTRVDPSYNTPRRPNFLGSPFGGEVLVHPREEQWRPATYFHRSHNPNSNPYPTPNPNYAGNDPRTSQALAMEEPSTSTNLTLGLIQDSFEGLNDNNAVSKEVDLTLHL</sequence>
<accession>A0AAQ3L5H5</accession>
<evidence type="ECO:0000313" key="9">
    <source>
        <dbReference type="EMBL" id="WOL17327.1"/>
    </source>
</evidence>
<evidence type="ECO:0000256" key="5">
    <source>
        <dbReference type="ARBA" id="ARBA00023242"/>
    </source>
</evidence>
<feature type="domain" description="C2H2-type" evidence="8">
    <location>
        <begin position="56"/>
        <end position="83"/>
    </location>
</feature>
<dbReference type="AlphaFoldDB" id="A0AAQ3L5H5"/>
<keyword evidence="3 6" id="KW-0863">Zinc-finger</keyword>
<dbReference type="Gene3D" id="3.30.160.60">
    <property type="entry name" value="Classic Zinc Finger"/>
    <property type="match status" value="1"/>
</dbReference>
<keyword evidence="4" id="KW-0862">Zinc</keyword>
<gene>
    <name evidence="9" type="ORF">Cni_G26118</name>
</gene>
<organism evidence="9 10">
    <name type="scientific">Canna indica</name>
    <name type="common">Indian-shot</name>
    <dbReference type="NCBI Taxonomy" id="4628"/>
    <lineage>
        <taxon>Eukaryota</taxon>
        <taxon>Viridiplantae</taxon>
        <taxon>Streptophyta</taxon>
        <taxon>Embryophyta</taxon>
        <taxon>Tracheophyta</taxon>
        <taxon>Spermatophyta</taxon>
        <taxon>Magnoliopsida</taxon>
        <taxon>Liliopsida</taxon>
        <taxon>Zingiberales</taxon>
        <taxon>Cannaceae</taxon>
        <taxon>Canna</taxon>
    </lineage>
</organism>
<evidence type="ECO:0000256" key="7">
    <source>
        <dbReference type="SAM" id="MobiDB-lite"/>
    </source>
</evidence>
<keyword evidence="10" id="KW-1185">Reference proteome</keyword>
<dbReference type="Pfam" id="PF13912">
    <property type="entry name" value="zf-C2H2_6"/>
    <property type="match status" value="1"/>
</dbReference>
<evidence type="ECO:0000256" key="4">
    <source>
        <dbReference type="ARBA" id="ARBA00022833"/>
    </source>
</evidence>
<evidence type="ECO:0000256" key="1">
    <source>
        <dbReference type="ARBA" id="ARBA00004123"/>
    </source>
</evidence>
<evidence type="ECO:0000256" key="3">
    <source>
        <dbReference type="ARBA" id="ARBA00022771"/>
    </source>
</evidence>
<name>A0AAQ3L5H5_9LILI</name>
<dbReference type="InterPro" id="IPR036236">
    <property type="entry name" value="Znf_C2H2_sf"/>
</dbReference>
<dbReference type="PROSITE" id="PS00028">
    <property type="entry name" value="ZINC_FINGER_C2H2_1"/>
    <property type="match status" value="1"/>
</dbReference>
<evidence type="ECO:0000259" key="8">
    <source>
        <dbReference type="PROSITE" id="PS50157"/>
    </source>
</evidence>
<evidence type="ECO:0000313" key="10">
    <source>
        <dbReference type="Proteomes" id="UP001327560"/>
    </source>
</evidence>
<dbReference type="PROSITE" id="PS50157">
    <property type="entry name" value="ZINC_FINGER_C2H2_2"/>
    <property type="match status" value="1"/>
</dbReference>
<dbReference type="EMBL" id="CP136897">
    <property type="protein sequence ID" value="WOL17327.1"/>
    <property type="molecule type" value="Genomic_DNA"/>
</dbReference>
<dbReference type="GO" id="GO:0008270">
    <property type="term" value="F:zinc ion binding"/>
    <property type="evidence" value="ECO:0007669"/>
    <property type="project" value="UniProtKB-KW"/>
</dbReference>
<dbReference type="InterPro" id="IPR044246">
    <property type="entry name" value="ZFP3-like"/>
</dbReference>
<dbReference type="SUPFAM" id="SSF57667">
    <property type="entry name" value="beta-beta-alpha zinc fingers"/>
    <property type="match status" value="1"/>
</dbReference>
<dbReference type="InterPro" id="IPR013087">
    <property type="entry name" value="Znf_C2H2_type"/>
</dbReference>
<dbReference type="GO" id="GO:0009788">
    <property type="term" value="P:negative regulation of abscisic acid-activated signaling pathway"/>
    <property type="evidence" value="ECO:0007669"/>
    <property type="project" value="InterPro"/>
</dbReference>
<evidence type="ECO:0000256" key="6">
    <source>
        <dbReference type="PROSITE-ProRule" id="PRU00042"/>
    </source>
</evidence>
<keyword evidence="2" id="KW-0479">Metal-binding</keyword>
<proteinExistence type="predicted"/>
<keyword evidence="5" id="KW-0539">Nucleus</keyword>
<protein>
    <recommendedName>
        <fullName evidence="8">C2H2-type domain-containing protein</fullName>
    </recommendedName>
</protein>
<dbReference type="Proteomes" id="UP001327560">
    <property type="component" value="Chromosome 8"/>
</dbReference>
<feature type="region of interest" description="Disordered" evidence="7">
    <location>
        <begin position="1"/>
        <end position="52"/>
    </location>
</feature>
<dbReference type="PANTHER" id="PTHR47287:SF15">
    <property type="entry name" value="ZINC FINGER PROTEIN 3-LIKE"/>
    <property type="match status" value="1"/>
</dbReference>
<reference evidence="9 10" key="1">
    <citation type="submission" date="2023-10" db="EMBL/GenBank/DDBJ databases">
        <title>Chromosome-scale genome assembly provides insights into flower coloration mechanisms of Canna indica.</title>
        <authorList>
            <person name="Li C."/>
        </authorList>
    </citation>
    <scope>NUCLEOTIDE SEQUENCE [LARGE SCALE GENOMIC DNA]</scope>
    <source>
        <tissue evidence="9">Flower</tissue>
    </source>
</reference>
<feature type="compositionally biased region" description="Basic and acidic residues" evidence="7">
    <location>
        <begin position="33"/>
        <end position="52"/>
    </location>
</feature>
<dbReference type="PANTHER" id="PTHR47287">
    <property type="entry name" value="C2H2 AND C2HC ZINC FINGERS SUPERFAMILY PROTEIN"/>
    <property type="match status" value="1"/>
</dbReference>
<dbReference type="GO" id="GO:0005634">
    <property type="term" value="C:nucleus"/>
    <property type="evidence" value="ECO:0007669"/>
    <property type="project" value="UniProtKB-SubCell"/>
</dbReference>
<comment type="subcellular location">
    <subcellularLocation>
        <location evidence="1">Nucleus</location>
    </subcellularLocation>
</comment>
<evidence type="ECO:0000256" key="2">
    <source>
        <dbReference type="ARBA" id="ARBA00022723"/>
    </source>
</evidence>